<evidence type="ECO:0000313" key="1">
    <source>
        <dbReference type="EMBL" id="OAE34827.1"/>
    </source>
</evidence>
<sequence length="148" mass="16799">MYNANAISAHMIGSSKTDDDSYRTTESEEEELDKLKYLAAVGVLFYLATNTRSDISFAVTVLARHSQRPTARHWQDIKHLLSYTQYLMEMSQIAVRKIASAENIADLLAKALLAPQQLHLYQCSALKFEMETKDFPNPVANEDMLNVR</sequence>
<protein>
    <recommendedName>
        <fullName evidence="3">Reverse transcriptase Ty1/copia-type domain-containing protein</fullName>
    </recommendedName>
</protein>
<evidence type="ECO:0000313" key="2">
    <source>
        <dbReference type="Proteomes" id="UP000077202"/>
    </source>
</evidence>
<dbReference type="EMBL" id="LVLJ01000312">
    <property type="protein sequence ID" value="OAE34827.1"/>
    <property type="molecule type" value="Genomic_DNA"/>
</dbReference>
<accession>A0A176WNY3</accession>
<keyword evidence="2" id="KW-1185">Reference proteome</keyword>
<organism evidence="1 2">
    <name type="scientific">Marchantia polymorpha subsp. ruderalis</name>
    <dbReference type="NCBI Taxonomy" id="1480154"/>
    <lineage>
        <taxon>Eukaryota</taxon>
        <taxon>Viridiplantae</taxon>
        <taxon>Streptophyta</taxon>
        <taxon>Embryophyta</taxon>
        <taxon>Marchantiophyta</taxon>
        <taxon>Marchantiopsida</taxon>
        <taxon>Marchantiidae</taxon>
        <taxon>Marchantiales</taxon>
        <taxon>Marchantiaceae</taxon>
        <taxon>Marchantia</taxon>
    </lineage>
</organism>
<comment type="caution">
    <text evidence="1">The sequence shown here is derived from an EMBL/GenBank/DDBJ whole genome shotgun (WGS) entry which is preliminary data.</text>
</comment>
<evidence type="ECO:0008006" key="3">
    <source>
        <dbReference type="Google" id="ProtNLM"/>
    </source>
</evidence>
<name>A0A176WNY3_MARPO</name>
<reference evidence="1" key="1">
    <citation type="submission" date="2016-03" db="EMBL/GenBank/DDBJ databases">
        <title>Mechanisms controlling the formation of the plant cell surface in tip-growing cells are functionally conserved among land plants.</title>
        <authorList>
            <person name="Honkanen S."/>
            <person name="Jones V.A."/>
            <person name="Morieri G."/>
            <person name="Champion C."/>
            <person name="Hetherington A.J."/>
            <person name="Kelly S."/>
            <person name="Saint-Marcoux D."/>
            <person name="Proust H."/>
            <person name="Prescott H."/>
            <person name="Dolan L."/>
        </authorList>
    </citation>
    <scope>NUCLEOTIDE SEQUENCE [LARGE SCALE GENOMIC DNA]</scope>
    <source>
        <tissue evidence="1">Whole gametophyte</tissue>
    </source>
</reference>
<proteinExistence type="predicted"/>
<gene>
    <name evidence="1" type="ORF">AXG93_2528s1940</name>
</gene>
<dbReference type="Proteomes" id="UP000077202">
    <property type="component" value="Unassembled WGS sequence"/>
</dbReference>
<dbReference type="AlphaFoldDB" id="A0A176WNY3"/>